<proteinExistence type="predicted"/>
<reference evidence="2 3" key="1">
    <citation type="submission" date="2015-03" db="EMBL/GenBank/DDBJ databases">
        <title>RNA-seq based gene annotation and comparative genomics of four Zymoseptoria species reveal species-specific pathogenicity related genes and transposable element activity.</title>
        <authorList>
            <person name="Grandaubert J."/>
            <person name="Bhattacharyya A."/>
            <person name="Stukenbrock E.H."/>
        </authorList>
    </citation>
    <scope>NUCLEOTIDE SEQUENCE [LARGE SCALE GENOMIC DNA]</scope>
    <source>
        <strain evidence="2 3">Zb18110</strain>
    </source>
</reference>
<accession>A0A0F4GT79</accession>
<dbReference type="EMBL" id="LAFY01000330">
    <property type="protein sequence ID" value="KJY00253.1"/>
    <property type="molecule type" value="Genomic_DNA"/>
</dbReference>
<feature type="compositionally biased region" description="Basic residues" evidence="1">
    <location>
        <begin position="163"/>
        <end position="175"/>
    </location>
</feature>
<dbReference type="Proteomes" id="UP000033647">
    <property type="component" value="Unassembled WGS sequence"/>
</dbReference>
<evidence type="ECO:0000256" key="1">
    <source>
        <dbReference type="SAM" id="MobiDB-lite"/>
    </source>
</evidence>
<feature type="region of interest" description="Disordered" evidence="1">
    <location>
        <begin position="155"/>
        <end position="194"/>
    </location>
</feature>
<dbReference type="STRING" id="1047168.A0A0F4GT79"/>
<keyword evidence="3" id="KW-1185">Reference proteome</keyword>
<dbReference type="OrthoDB" id="5323195at2759"/>
<name>A0A0F4GT79_9PEZI</name>
<protein>
    <submittedName>
        <fullName evidence="2">Uncharacterized protein</fullName>
    </submittedName>
</protein>
<comment type="caution">
    <text evidence="2">The sequence shown here is derived from an EMBL/GenBank/DDBJ whole genome shotgun (WGS) entry which is preliminary data.</text>
</comment>
<evidence type="ECO:0000313" key="2">
    <source>
        <dbReference type="EMBL" id="KJY00253.1"/>
    </source>
</evidence>
<sequence>MSQKRKRDNDASALSAAQDQFRTWLIKNTSDAVEYIKKDFLSEKNLNTKEKSWFGKALSAHPRFESKDDKNGIVFQFKPVIPAANAEVARLQASHCGRPAGRMANLRARDRSTGARASHSLDDDFQDLWSGIKVPEDIEEIRKDLKATNMMVTSEKKAAPVVRSKKSNKGGRRAGKGIQTNKHMESVLKNYGKK</sequence>
<evidence type="ECO:0000313" key="3">
    <source>
        <dbReference type="Proteomes" id="UP000033647"/>
    </source>
</evidence>
<dbReference type="AlphaFoldDB" id="A0A0F4GT79"/>
<organism evidence="2 3">
    <name type="scientific">Zymoseptoria brevis</name>
    <dbReference type="NCBI Taxonomy" id="1047168"/>
    <lineage>
        <taxon>Eukaryota</taxon>
        <taxon>Fungi</taxon>
        <taxon>Dikarya</taxon>
        <taxon>Ascomycota</taxon>
        <taxon>Pezizomycotina</taxon>
        <taxon>Dothideomycetes</taxon>
        <taxon>Dothideomycetidae</taxon>
        <taxon>Mycosphaerellales</taxon>
        <taxon>Mycosphaerellaceae</taxon>
        <taxon>Zymoseptoria</taxon>
    </lineage>
</organism>
<gene>
    <name evidence="2" type="ORF">TI39_contig338g00004</name>
</gene>